<keyword evidence="2" id="KW-1185">Reference proteome</keyword>
<dbReference type="EMBL" id="SLWB01000012">
    <property type="protein sequence ID" value="TCN64757.1"/>
    <property type="molecule type" value="Genomic_DNA"/>
</dbReference>
<gene>
    <name evidence="1" type="ORF">CLV25_11284</name>
</gene>
<evidence type="ECO:0000313" key="2">
    <source>
        <dbReference type="Proteomes" id="UP000294830"/>
    </source>
</evidence>
<accession>A0A4R2EAE6</accession>
<protein>
    <submittedName>
        <fullName evidence="1">Uncharacterized protein</fullName>
    </submittedName>
</protein>
<dbReference type="AlphaFoldDB" id="A0A4R2EAE6"/>
<sequence>MKDVSKDAAINLAVQFVCKLFVNIANNDPNPAASALLKVSTKDALIAGLMNNDFYTDDKLVGSLNCMMALFSKAQEKKSTLLDLNVISDAGWQCFISLGARFALKNMRTTSQYKELVSLIQDKRKYDLVMDWMLKKVNKDTYNYLLDTFVEEGLKGLTEVKYVQ</sequence>
<reference evidence="1 2" key="1">
    <citation type="submission" date="2019-03" db="EMBL/GenBank/DDBJ databases">
        <title>Genomic Encyclopedia of Archaeal and Bacterial Type Strains, Phase II (KMG-II): from individual species to whole genera.</title>
        <authorList>
            <person name="Goeker M."/>
        </authorList>
    </citation>
    <scope>NUCLEOTIDE SEQUENCE [LARGE SCALE GENOMIC DNA]</scope>
    <source>
        <strain evidence="1 2">RL-C</strain>
    </source>
</reference>
<comment type="caution">
    <text evidence="1">The sequence shown here is derived from an EMBL/GenBank/DDBJ whole genome shotgun (WGS) entry which is preliminary data.</text>
</comment>
<organism evidence="1 2">
    <name type="scientific">Acetobacteroides hydrogenigenes</name>
    <dbReference type="NCBI Taxonomy" id="979970"/>
    <lineage>
        <taxon>Bacteria</taxon>
        <taxon>Pseudomonadati</taxon>
        <taxon>Bacteroidota</taxon>
        <taxon>Bacteroidia</taxon>
        <taxon>Bacteroidales</taxon>
        <taxon>Rikenellaceae</taxon>
        <taxon>Acetobacteroides</taxon>
    </lineage>
</organism>
<evidence type="ECO:0000313" key="1">
    <source>
        <dbReference type="EMBL" id="TCN64757.1"/>
    </source>
</evidence>
<name>A0A4R2EAE6_9BACT</name>
<dbReference type="Proteomes" id="UP000294830">
    <property type="component" value="Unassembled WGS sequence"/>
</dbReference>
<proteinExistence type="predicted"/>